<dbReference type="EMBL" id="CP149782">
    <property type="protein sequence ID" value="WYF45064.1"/>
    <property type="molecule type" value="Genomic_DNA"/>
</dbReference>
<organism evidence="2">
    <name type="scientific">Deinococcus sp. VB142</name>
    <dbReference type="NCBI Taxonomy" id="3112952"/>
    <lineage>
        <taxon>Bacteria</taxon>
        <taxon>Thermotogati</taxon>
        <taxon>Deinococcota</taxon>
        <taxon>Deinococci</taxon>
        <taxon>Deinococcales</taxon>
        <taxon>Deinococcaceae</taxon>
        <taxon>Deinococcus</taxon>
    </lineage>
</organism>
<evidence type="ECO:0000259" key="1">
    <source>
        <dbReference type="Pfam" id="PF06114"/>
    </source>
</evidence>
<evidence type="ECO:0000313" key="2">
    <source>
        <dbReference type="EMBL" id="WYF45064.1"/>
    </source>
</evidence>
<gene>
    <name evidence="2" type="ORF">WDJ50_02795</name>
</gene>
<dbReference type="Pfam" id="PF06114">
    <property type="entry name" value="Peptidase_M78"/>
    <property type="match status" value="1"/>
</dbReference>
<accession>A0AAU6Q3X4</accession>
<dbReference type="InterPro" id="IPR010359">
    <property type="entry name" value="IrrE_HExxH"/>
</dbReference>
<feature type="domain" description="IrrE N-terminal-like" evidence="1">
    <location>
        <begin position="56"/>
        <end position="148"/>
    </location>
</feature>
<dbReference type="RefSeq" id="WP_339096236.1">
    <property type="nucleotide sequence ID" value="NZ_CP149782.1"/>
</dbReference>
<protein>
    <submittedName>
        <fullName evidence="2">ImmA/IrrE family metallo-endopeptidase</fullName>
    </submittedName>
</protein>
<name>A0AAU6Q3X4_9DEIO</name>
<dbReference type="PANTHER" id="PTHR43236:SF1">
    <property type="entry name" value="BLL7220 PROTEIN"/>
    <property type="match status" value="1"/>
</dbReference>
<reference evidence="2" key="1">
    <citation type="submission" date="2024-03" db="EMBL/GenBank/DDBJ databases">
        <title>Deinococcus weizhi sp. nov., isolated from human skin.</title>
        <authorList>
            <person name="Wei Z."/>
            <person name="Tian F."/>
            <person name="Yang C."/>
            <person name="Xin L.T."/>
            <person name="Wen Z.J."/>
            <person name="Lan K.C."/>
            <person name="Yu L."/>
            <person name="Zhe W."/>
            <person name="Dan F.D."/>
            <person name="Jun W."/>
            <person name="Rui Z."/>
            <person name="Yong X.J."/>
            <person name="Ting Y."/>
            <person name="Wei X."/>
            <person name="Xu Z.G."/>
            <person name="Xin Z."/>
            <person name="Dong F.G."/>
            <person name="Ni X.M."/>
            <person name="Zheng M.G."/>
            <person name="Chun Y."/>
            <person name="Qian W.X."/>
        </authorList>
    </citation>
    <scope>NUCLEOTIDE SEQUENCE</scope>
    <source>
        <strain evidence="2">VB142</strain>
    </source>
</reference>
<dbReference type="InterPro" id="IPR052345">
    <property type="entry name" value="Rad_response_metalloprotease"/>
</dbReference>
<sequence>MRDATRAAIEFAQRLHAQHDFETDPEKLSHLLGIRIILGKENRAAHGPPSIITRTPDAYAPRQRFTMHHEIAHIVIQRSGLEDAVKAEVDPDDADDHLELVANYIGALLVMPDPLIMTSLERHGLTPEAILDIRDRAQVSFAAAIRRFTTANVDEPTTVFISGDSYVLDLASTDPYNRIQRYQRMPDARAEYPNAELLTLRQYIKPRTIGVLTW</sequence>
<proteinExistence type="predicted"/>
<dbReference type="Gene3D" id="1.10.10.2910">
    <property type="match status" value="1"/>
</dbReference>
<dbReference type="AlphaFoldDB" id="A0AAU6Q3X4"/>
<dbReference type="PANTHER" id="PTHR43236">
    <property type="entry name" value="ANTITOXIN HIGA1"/>
    <property type="match status" value="1"/>
</dbReference>